<name>C6H8M0_AJECH</name>
<organism evidence="2 3">
    <name type="scientific">Ajellomyces capsulatus (strain H143)</name>
    <name type="common">Darling's disease fungus</name>
    <name type="synonym">Histoplasma capsulatum</name>
    <dbReference type="NCBI Taxonomy" id="544712"/>
    <lineage>
        <taxon>Eukaryota</taxon>
        <taxon>Fungi</taxon>
        <taxon>Dikarya</taxon>
        <taxon>Ascomycota</taxon>
        <taxon>Pezizomycotina</taxon>
        <taxon>Eurotiomycetes</taxon>
        <taxon>Eurotiomycetidae</taxon>
        <taxon>Onygenales</taxon>
        <taxon>Ajellomycetaceae</taxon>
        <taxon>Histoplasma</taxon>
    </lineage>
</organism>
<proteinExistence type="predicted"/>
<evidence type="ECO:0000313" key="3">
    <source>
        <dbReference type="Proteomes" id="UP000002624"/>
    </source>
</evidence>
<dbReference type="InterPro" id="IPR027409">
    <property type="entry name" value="GroEL-like_apical_dom_sf"/>
</dbReference>
<dbReference type="GO" id="GO:0010008">
    <property type="term" value="C:endosome membrane"/>
    <property type="evidence" value="ECO:0007669"/>
    <property type="project" value="TreeGrafter"/>
</dbReference>
<dbReference type="GO" id="GO:0046854">
    <property type="term" value="P:phosphatidylinositol phosphate biosynthetic process"/>
    <property type="evidence" value="ECO:0007669"/>
    <property type="project" value="TreeGrafter"/>
</dbReference>
<feature type="compositionally biased region" description="Polar residues" evidence="1">
    <location>
        <begin position="230"/>
        <end position="256"/>
    </location>
</feature>
<feature type="compositionally biased region" description="Polar residues" evidence="1">
    <location>
        <begin position="206"/>
        <end position="222"/>
    </location>
</feature>
<dbReference type="Gene3D" id="3.50.7.10">
    <property type="entry name" value="GroEL"/>
    <property type="match status" value="1"/>
</dbReference>
<dbReference type="Pfam" id="PF00118">
    <property type="entry name" value="Cpn60_TCP1"/>
    <property type="match status" value="1"/>
</dbReference>
<evidence type="ECO:0008006" key="4">
    <source>
        <dbReference type="Google" id="ProtNLM"/>
    </source>
</evidence>
<gene>
    <name evidence="2" type="ORF">HCDG_02551</name>
</gene>
<dbReference type="AlphaFoldDB" id="C6H8M0"/>
<accession>C6H8M0</accession>
<dbReference type="PANTHER" id="PTHR45748:SF7">
    <property type="entry name" value="1-PHOSPHATIDYLINOSITOL 3-PHOSPHATE 5-KINASE-RELATED"/>
    <property type="match status" value="1"/>
</dbReference>
<feature type="compositionally biased region" description="Low complexity" evidence="1">
    <location>
        <begin position="187"/>
        <end position="205"/>
    </location>
</feature>
<sequence>MPRTIPQPNILIITFPLEYARHQQHFMSLEPVIRQEREFLENLVNRISSLNPNLLLVEKNVSGLALQLLEKANIATAYNVKPSVIEAVSRCTQTRIITSMDRLATNPSYTGQCGSFDLKTYVHKNRKKTYMYISGCLKELGCTIVLRGAESDLLMKIKRITEFMVYVVYNLKLETCLMRDEFAKIPSSPPNTTSTAKTSAASSITDDLSTTTRDPTSSQSGVTDGAKSGTELTTSQGSISVSDTATSASIENNNVNSTTEPAFYEDMVEKHQTKILSASPFVKFMPPYLLMRARELERQLAYLKRLRDQDFSTEQLSDDKSKSQKFVLITPEMIHESLSGAPAKSAAQLPNTKKTVGGLYLRKRQSL</sequence>
<dbReference type="GO" id="GO:0005524">
    <property type="term" value="F:ATP binding"/>
    <property type="evidence" value="ECO:0007669"/>
    <property type="project" value="InterPro"/>
</dbReference>
<evidence type="ECO:0000256" key="1">
    <source>
        <dbReference type="SAM" id="MobiDB-lite"/>
    </source>
</evidence>
<dbReference type="Proteomes" id="UP000002624">
    <property type="component" value="Unassembled WGS sequence"/>
</dbReference>
<evidence type="ECO:0000313" key="2">
    <source>
        <dbReference type="EMBL" id="EER42653.1"/>
    </source>
</evidence>
<dbReference type="SUPFAM" id="SSF52029">
    <property type="entry name" value="GroEL apical domain-like"/>
    <property type="match status" value="1"/>
</dbReference>
<dbReference type="STRING" id="544712.C6H8M0"/>
<dbReference type="FunFam" id="3.50.7.10:FF:000007">
    <property type="entry name" value="1-phosphatidylinositol 3-phosphate 5-kinase isoform X1"/>
    <property type="match status" value="1"/>
</dbReference>
<dbReference type="GO" id="GO:0000329">
    <property type="term" value="C:fungal-type vacuole membrane"/>
    <property type="evidence" value="ECO:0007669"/>
    <property type="project" value="TreeGrafter"/>
</dbReference>
<dbReference type="GO" id="GO:0000285">
    <property type="term" value="F:1-phosphatidylinositol-3-phosphate 5-kinase activity"/>
    <property type="evidence" value="ECO:0007669"/>
    <property type="project" value="TreeGrafter"/>
</dbReference>
<protein>
    <recommendedName>
        <fullName evidence="4">1-phosphatidylinositol-3-phosphate 5-kinase</fullName>
    </recommendedName>
</protein>
<dbReference type="InterPro" id="IPR002423">
    <property type="entry name" value="Cpn60/GroEL/TCP-1"/>
</dbReference>
<dbReference type="VEuPathDB" id="FungiDB:HCDG_02551"/>
<dbReference type="PANTHER" id="PTHR45748">
    <property type="entry name" value="1-PHOSPHATIDYLINOSITOL 3-PHOSPHATE 5-KINASE-RELATED"/>
    <property type="match status" value="1"/>
</dbReference>
<reference evidence="3" key="1">
    <citation type="submission" date="2009-05" db="EMBL/GenBank/DDBJ databases">
        <title>The genome sequence of Ajellomyces capsulatus strain H143.</title>
        <authorList>
            <person name="Champion M."/>
            <person name="Cuomo C.A."/>
            <person name="Ma L.-J."/>
            <person name="Henn M.R."/>
            <person name="Sil A."/>
            <person name="Goldman B."/>
            <person name="Young S.K."/>
            <person name="Kodira C.D."/>
            <person name="Zeng Q."/>
            <person name="Koehrsen M."/>
            <person name="Alvarado L."/>
            <person name="Berlin A.M."/>
            <person name="Borenstein D."/>
            <person name="Chen Z."/>
            <person name="Engels R."/>
            <person name="Freedman E."/>
            <person name="Gellesch M."/>
            <person name="Goldberg J."/>
            <person name="Griggs A."/>
            <person name="Gujja S."/>
            <person name="Heiman D.I."/>
            <person name="Hepburn T.A."/>
            <person name="Howarth C."/>
            <person name="Jen D."/>
            <person name="Larson L."/>
            <person name="Lewis B."/>
            <person name="Mehta T."/>
            <person name="Park D."/>
            <person name="Pearson M."/>
            <person name="Roberts A."/>
            <person name="Saif S."/>
            <person name="Shea T.D."/>
            <person name="Shenoy N."/>
            <person name="Sisk P."/>
            <person name="Stolte C."/>
            <person name="Sykes S."/>
            <person name="Walk T."/>
            <person name="White J."/>
            <person name="Yandava C."/>
            <person name="Klein B."/>
            <person name="McEwen J.G."/>
            <person name="Puccia R."/>
            <person name="Goldman G.H."/>
            <person name="Felipe M.S."/>
            <person name="Nino-Vega G."/>
            <person name="San-Blas G."/>
            <person name="Taylor J.W."/>
            <person name="Mendoza L."/>
            <person name="Galagan J.E."/>
            <person name="Nusbaum C."/>
            <person name="Birren B.W."/>
        </authorList>
    </citation>
    <scope>NUCLEOTIDE SEQUENCE [LARGE SCALE GENOMIC DNA]</scope>
    <source>
        <strain evidence="3">H143</strain>
    </source>
</reference>
<feature type="region of interest" description="Disordered" evidence="1">
    <location>
        <begin position="187"/>
        <end position="256"/>
    </location>
</feature>
<dbReference type="EMBL" id="GG692421">
    <property type="protein sequence ID" value="EER42653.1"/>
    <property type="molecule type" value="Genomic_DNA"/>
</dbReference>
<dbReference type="HOGENOM" id="CLU_754335_0_0_1"/>